<name>A0A8E2JD36_9PEZI</name>
<dbReference type="Proteomes" id="UP000250266">
    <property type="component" value="Unassembled WGS sequence"/>
</dbReference>
<evidence type="ECO:0000313" key="2">
    <source>
        <dbReference type="EMBL" id="OCK78089.1"/>
    </source>
</evidence>
<reference evidence="2 3" key="1">
    <citation type="journal article" date="2016" name="Nat. Commun.">
        <title>Ectomycorrhizal ecology is imprinted in the genome of the dominant symbiotic fungus Cenococcum geophilum.</title>
        <authorList>
            <consortium name="DOE Joint Genome Institute"/>
            <person name="Peter M."/>
            <person name="Kohler A."/>
            <person name="Ohm R.A."/>
            <person name="Kuo A."/>
            <person name="Krutzmann J."/>
            <person name="Morin E."/>
            <person name="Arend M."/>
            <person name="Barry K.W."/>
            <person name="Binder M."/>
            <person name="Choi C."/>
            <person name="Clum A."/>
            <person name="Copeland A."/>
            <person name="Grisel N."/>
            <person name="Haridas S."/>
            <person name="Kipfer T."/>
            <person name="LaButti K."/>
            <person name="Lindquist E."/>
            <person name="Lipzen A."/>
            <person name="Maire R."/>
            <person name="Meier B."/>
            <person name="Mihaltcheva S."/>
            <person name="Molinier V."/>
            <person name="Murat C."/>
            <person name="Poggeler S."/>
            <person name="Quandt C.A."/>
            <person name="Sperisen C."/>
            <person name="Tritt A."/>
            <person name="Tisserant E."/>
            <person name="Crous P.W."/>
            <person name="Henrissat B."/>
            <person name="Nehls U."/>
            <person name="Egli S."/>
            <person name="Spatafora J.W."/>
            <person name="Grigoriev I.V."/>
            <person name="Martin F.M."/>
        </authorList>
    </citation>
    <scope>NUCLEOTIDE SEQUENCE [LARGE SCALE GENOMIC DNA]</scope>
    <source>
        <strain evidence="2 3">CBS 459.81</strain>
    </source>
</reference>
<feature type="region of interest" description="Disordered" evidence="1">
    <location>
        <begin position="106"/>
        <end position="128"/>
    </location>
</feature>
<proteinExistence type="predicted"/>
<evidence type="ECO:0000256" key="1">
    <source>
        <dbReference type="SAM" id="MobiDB-lite"/>
    </source>
</evidence>
<dbReference type="AlphaFoldDB" id="A0A8E2JD36"/>
<sequence>MSLALMSPDKTPACRTRKRKRAISTDTPPQFWDNLSRKWLTPRALQELDRRTIWPVAAPIPPDRSGLKEQHSIQLKRFARHGGPSLRDLRAYPGLETKNLSVRIMSSSQSRAGSGTNSPSTSSRTTLRTKKNSAYDACFEQHLIDNCIYPEGYNTEPDNLDEIKERLAQPRPSLSPSSFTRETFLEFKRKNRDAVTEAEVMGNVFPIIKGNANIPSGHNRPFGNLAPLTDGTLVDPKPDFYDGSRPIELDRHVRNELGPHIAPSRRLTAPLLPNFSMEAKGPDGSAAVAKRQACYDGAIGARAMHSLQSFGEDGETYDGNAHTITSTYQSGTGCLKLYTIHLTRSAGSGTSPEYHMTQLGGWDVTDSHKQFCEGAGAFRNARDWAKEQRDEAIAMVNKKVIERHLRD</sequence>
<protein>
    <submittedName>
        <fullName evidence="2">Uncharacterized protein</fullName>
    </submittedName>
</protein>
<accession>A0A8E2JD36</accession>
<organism evidence="2 3">
    <name type="scientific">Lepidopterella palustris CBS 459.81</name>
    <dbReference type="NCBI Taxonomy" id="1314670"/>
    <lineage>
        <taxon>Eukaryota</taxon>
        <taxon>Fungi</taxon>
        <taxon>Dikarya</taxon>
        <taxon>Ascomycota</taxon>
        <taxon>Pezizomycotina</taxon>
        <taxon>Dothideomycetes</taxon>
        <taxon>Pleosporomycetidae</taxon>
        <taxon>Mytilinidiales</taxon>
        <taxon>Argynnaceae</taxon>
        <taxon>Lepidopterella</taxon>
    </lineage>
</organism>
<dbReference type="OrthoDB" id="5336565at2759"/>
<feature type="compositionally biased region" description="Low complexity" evidence="1">
    <location>
        <begin position="113"/>
        <end position="126"/>
    </location>
</feature>
<evidence type="ECO:0000313" key="3">
    <source>
        <dbReference type="Proteomes" id="UP000250266"/>
    </source>
</evidence>
<dbReference type="EMBL" id="KV745081">
    <property type="protein sequence ID" value="OCK78089.1"/>
    <property type="molecule type" value="Genomic_DNA"/>
</dbReference>
<gene>
    <name evidence="2" type="ORF">K432DRAFT_418204</name>
</gene>
<keyword evidence="3" id="KW-1185">Reference proteome</keyword>